<name>A0A7J6NB18_PEROL</name>
<evidence type="ECO:0000313" key="4">
    <source>
        <dbReference type="EMBL" id="KAF4681026.1"/>
    </source>
</evidence>
<dbReference type="GO" id="GO:0003676">
    <property type="term" value="F:nucleic acid binding"/>
    <property type="evidence" value="ECO:0007669"/>
    <property type="project" value="InterPro"/>
</dbReference>
<feature type="region of interest" description="Disordered" evidence="2">
    <location>
        <begin position="248"/>
        <end position="271"/>
    </location>
</feature>
<reference evidence="4 5" key="1">
    <citation type="submission" date="2020-04" db="EMBL/GenBank/DDBJ databases">
        <title>Perkinsus olseni comparative genomics.</title>
        <authorList>
            <person name="Bogema D.R."/>
        </authorList>
    </citation>
    <scope>NUCLEOTIDE SEQUENCE [LARGE SCALE GENOMIC DNA]</scope>
    <source>
        <strain evidence="4">00978-12</strain>
    </source>
</reference>
<gene>
    <name evidence="4" type="ORF">FOZ60_012697</name>
</gene>
<dbReference type="SMART" id="SM00343">
    <property type="entry name" value="ZnF_C2HC"/>
    <property type="match status" value="1"/>
</dbReference>
<evidence type="ECO:0000256" key="1">
    <source>
        <dbReference type="PROSITE-ProRule" id="PRU00047"/>
    </source>
</evidence>
<feature type="region of interest" description="Disordered" evidence="2">
    <location>
        <begin position="1"/>
        <end position="25"/>
    </location>
</feature>
<keyword evidence="1" id="KW-0862">Zinc</keyword>
<evidence type="ECO:0000256" key="2">
    <source>
        <dbReference type="SAM" id="MobiDB-lite"/>
    </source>
</evidence>
<feature type="domain" description="CCHC-type" evidence="3">
    <location>
        <begin position="282"/>
        <end position="296"/>
    </location>
</feature>
<dbReference type="Gene3D" id="4.10.60.10">
    <property type="entry name" value="Zinc finger, CCHC-type"/>
    <property type="match status" value="1"/>
</dbReference>
<proteinExistence type="predicted"/>
<dbReference type="InterPro" id="IPR001878">
    <property type="entry name" value="Znf_CCHC"/>
</dbReference>
<keyword evidence="1" id="KW-0479">Metal-binding</keyword>
<sequence>MDDAPSVTKSAVACPTFSGDPPSGTDSYDPCLTFERWHSRFLTYLELKGIVPPGEGATPEQIAAFEGKRTGHLKTLLRGGASNLVYSLSPADQSSYDNIMRALRNAYSMRPLVAWKAFTTRIYREQEPVDSLLASLRAYLGLADPSLSPVACESILKLQFLSALPEDSLMYNQTMALEFATTPLNTLVQTAKNFAKVPTLRQPPPIPEPSLAAANFAAKWSKGGKGYSKGYVGKGKGRPWVGGKALSTAARGKGGVPSGKGSGSHIGGTSTGAKWAPANRLCWGCNQPGHMLRDCPARSLAGGIIGGEVAERKPDDKN</sequence>
<evidence type="ECO:0000313" key="5">
    <source>
        <dbReference type="Proteomes" id="UP000541610"/>
    </source>
</evidence>
<dbReference type="Proteomes" id="UP000541610">
    <property type="component" value="Unassembled WGS sequence"/>
</dbReference>
<dbReference type="PROSITE" id="PS50158">
    <property type="entry name" value="ZF_CCHC"/>
    <property type="match status" value="1"/>
</dbReference>
<dbReference type="EMBL" id="JABANP010000550">
    <property type="protein sequence ID" value="KAF4681026.1"/>
    <property type="molecule type" value="Genomic_DNA"/>
</dbReference>
<keyword evidence="1" id="KW-0863">Zinc-finger</keyword>
<dbReference type="GO" id="GO:0008270">
    <property type="term" value="F:zinc ion binding"/>
    <property type="evidence" value="ECO:0007669"/>
    <property type="project" value="UniProtKB-KW"/>
</dbReference>
<dbReference type="Pfam" id="PF00098">
    <property type="entry name" value="zf-CCHC"/>
    <property type="match status" value="1"/>
</dbReference>
<feature type="compositionally biased region" description="Gly residues" evidence="2">
    <location>
        <begin position="252"/>
        <end position="270"/>
    </location>
</feature>
<accession>A0A7J6NB18</accession>
<organism evidence="4 5">
    <name type="scientific">Perkinsus olseni</name>
    <name type="common">Perkinsus atlanticus</name>
    <dbReference type="NCBI Taxonomy" id="32597"/>
    <lineage>
        <taxon>Eukaryota</taxon>
        <taxon>Sar</taxon>
        <taxon>Alveolata</taxon>
        <taxon>Perkinsozoa</taxon>
        <taxon>Perkinsea</taxon>
        <taxon>Perkinsida</taxon>
        <taxon>Perkinsidae</taxon>
        <taxon>Perkinsus</taxon>
    </lineage>
</organism>
<dbReference type="AlphaFoldDB" id="A0A7J6NB18"/>
<comment type="caution">
    <text evidence="4">The sequence shown here is derived from an EMBL/GenBank/DDBJ whole genome shotgun (WGS) entry which is preliminary data.</text>
</comment>
<dbReference type="InterPro" id="IPR036875">
    <property type="entry name" value="Znf_CCHC_sf"/>
</dbReference>
<protein>
    <recommendedName>
        <fullName evidence="3">CCHC-type domain-containing protein</fullName>
    </recommendedName>
</protein>
<dbReference type="SUPFAM" id="SSF57756">
    <property type="entry name" value="Retrovirus zinc finger-like domains"/>
    <property type="match status" value="1"/>
</dbReference>
<evidence type="ECO:0000259" key="3">
    <source>
        <dbReference type="PROSITE" id="PS50158"/>
    </source>
</evidence>